<evidence type="ECO:0000313" key="2">
    <source>
        <dbReference type="Proteomes" id="UP000318667"/>
    </source>
</evidence>
<dbReference type="RefSeq" id="WP_242020860.1">
    <property type="nucleotide sequence ID" value="NZ_CBCSDC010000025.1"/>
</dbReference>
<name>A0A562K6R3_9BACI</name>
<dbReference type="GeneID" id="65401660"/>
<dbReference type="AlphaFoldDB" id="A0A562K6R3"/>
<dbReference type="Proteomes" id="UP000318667">
    <property type="component" value="Unassembled WGS sequence"/>
</dbReference>
<comment type="caution">
    <text evidence="1">The sequence shown here is derived from an EMBL/GenBank/DDBJ whole genome shotgun (WGS) entry which is preliminary data.</text>
</comment>
<reference evidence="1 2" key="1">
    <citation type="journal article" date="2015" name="Stand. Genomic Sci.">
        <title>Genomic Encyclopedia of Bacterial and Archaeal Type Strains, Phase III: the genomes of soil and plant-associated and newly described type strains.</title>
        <authorList>
            <person name="Whitman W.B."/>
            <person name="Woyke T."/>
            <person name="Klenk H.P."/>
            <person name="Zhou Y."/>
            <person name="Lilburn T.G."/>
            <person name="Beck B.J."/>
            <person name="De Vos P."/>
            <person name="Vandamme P."/>
            <person name="Eisen J.A."/>
            <person name="Garrity G."/>
            <person name="Hugenholtz P."/>
            <person name="Kyrpides N.C."/>
        </authorList>
    </citation>
    <scope>NUCLEOTIDE SEQUENCE [LARGE SCALE GENOMIC DNA]</scope>
    <source>
        <strain evidence="1 2">CGMCC 1.10115</strain>
    </source>
</reference>
<keyword evidence="2" id="KW-1185">Reference proteome</keyword>
<evidence type="ECO:0000313" key="1">
    <source>
        <dbReference type="EMBL" id="TWH90924.1"/>
    </source>
</evidence>
<gene>
    <name evidence="1" type="ORF">IQ19_00374</name>
</gene>
<proteinExistence type="predicted"/>
<organism evidence="1 2">
    <name type="scientific">Cytobacillus oceanisediminis</name>
    <dbReference type="NCBI Taxonomy" id="665099"/>
    <lineage>
        <taxon>Bacteria</taxon>
        <taxon>Bacillati</taxon>
        <taxon>Bacillota</taxon>
        <taxon>Bacilli</taxon>
        <taxon>Bacillales</taxon>
        <taxon>Bacillaceae</taxon>
        <taxon>Cytobacillus</taxon>
    </lineage>
</organism>
<protein>
    <submittedName>
        <fullName evidence="1">Uncharacterized protein</fullName>
    </submittedName>
</protein>
<sequence length="175" mass="19971">MIIIIGILISIFFFWFIPEKSDSYSEPQEALSAIDKNLLLIPAYKINDEALFFFINEKNNLGATFVRKGSLGWKAEILTSSPMYKNGGYEHLSGYQVHGENLIYGLIRNGDDRLIKVNENNAVILNLVMLPPSNVREYELEGLYLWYYKGDTILNEGEIELLNINTGEQLDTIDL</sequence>
<accession>A0A562K6R3</accession>
<dbReference type="EMBL" id="VLKI01000001">
    <property type="protein sequence ID" value="TWH90924.1"/>
    <property type="molecule type" value="Genomic_DNA"/>
</dbReference>